<dbReference type="FunFam" id="3.40.605.10:FF:000026">
    <property type="entry name" value="Aldehyde dehydrogenase, putative"/>
    <property type="match status" value="1"/>
</dbReference>
<feature type="domain" description="Aldehyde dehydrogenase" evidence="2">
    <location>
        <begin position="3"/>
        <end position="194"/>
    </location>
</feature>
<dbReference type="Gene3D" id="3.40.605.10">
    <property type="entry name" value="Aldehyde Dehydrogenase, Chain A, domain 1"/>
    <property type="match status" value="1"/>
</dbReference>
<accession>A0A9P7G9A1</accession>
<gene>
    <name evidence="3" type="ORF">DXG03_005205</name>
</gene>
<reference evidence="3" key="2">
    <citation type="submission" date="2021-10" db="EMBL/GenBank/DDBJ databases">
        <title>Phylogenomics reveals ancestral predisposition of the termite-cultivated fungus Termitomyces towards a domesticated lifestyle.</title>
        <authorList>
            <person name="Auxier B."/>
            <person name="Grum-Grzhimaylo A."/>
            <person name="Cardenas M.E."/>
            <person name="Lodge J.D."/>
            <person name="Laessoe T."/>
            <person name="Pedersen O."/>
            <person name="Smith M.E."/>
            <person name="Kuyper T.W."/>
            <person name="Franco-Molano E.A."/>
            <person name="Baroni T.J."/>
            <person name="Aanen D.K."/>
        </authorList>
    </citation>
    <scope>NUCLEOTIDE SEQUENCE</scope>
    <source>
        <strain evidence="3">AP01</strain>
        <tissue evidence="3">Mycelium</tissue>
    </source>
</reference>
<sequence>MSIKGQCCTAGSRIFVQEGIYDTFLTKFTAAAKALASATGDPFVKETQHGPLVSQTQFDRVMSYIRSGKEEGAKVHIGGERHGQEGFFIQPTIFTDVKPEMKIIQEEIFGPVAALIKFKTEEDVIESANDTVYGLACHVFSENLSRALRVAHALEAGSAWVNCAQTTDKAVPFGGYKQSGFGRELGEYALETYVFFMSGT</sequence>
<dbReference type="Proteomes" id="UP000775547">
    <property type="component" value="Unassembled WGS sequence"/>
</dbReference>
<comment type="caution">
    <text evidence="3">The sequence shown here is derived from an EMBL/GenBank/DDBJ whole genome shotgun (WGS) entry which is preliminary data.</text>
</comment>
<keyword evidence="4" id="KW-1185">Reference proteome</keyword>
<dbReference type="InterPro" id="IPR016162">
    <property type="entry name" value="Ald_DH_N"/>
</dbReference>
<evidence type="ECO:0000313" key="4">
    <source>
        <dbReference type="Proteomes" id="UP000775547"/>
    </source>
</evidence>
<evidence type="ECO:0000256" key="1">
    <source>
        <dbReference type="ARBA" id="ARBA00009986"/>
    </source>
</evidence>
<dbReference type="EMBL" id="JABCKV010000031">
    <property type="protein sequence ID" value="KAG5645863.1"/>
    <property type="molecule type" value="Genomic_DNA"/>
</dbReference>
<dbReference type="OrthoDB" id="310895at2759"/>
<evidence type="ECO:0000259" key="2">
    <source>
        <dbReference type="Pfam" id="PF00171"/>
    </source>
</evidence>
<protein>
    <recommendedName>
        <fullName evidence="2">Aldehyde dehydrogenase domain-containing protein</fullName>
    </recommendedName>
</protein>
<dbReference type="SUPFAM" id="SSF53720">
    <property type="entry name" value="ALDH-like"/>
    <property type="match status" value="1"/>
</dbReference>
<comment type="similarity">
    <text evidence="1">Belongs to the aldehyde dehydrogenase family.</text>
</comment>
<organism evidence="3 4">
    <name type="scientific">Asterophora parasitica</name>
    <dbReference type="NCBI Taxonomy" id="117018"/>
    <lineage>
        <taxon>Eukaryota</taxon>
        <taxon>Fungi</taxon>
        <taxon>Dikarya</taxon>
        <taxon>Basidiomycota</taxon>
        <taxon>Agaricomycotina</taxon>
        <taxon>Agaricomycetes</taxon>
        <taxon>Agaricomycetidae</taxon>
        <taxon>Agaricales</taxon>
        <taxon>Tricholomatineae</taxon>
        <taxon>Lyophyllaceae</taxon>
        <taxon>Asterophora</taxon>
    </lineage>
</organism>
<dbReference type="GO" id="GO:0019413">
    <property type="term" value="P:acetate biosynthetic process"/>
    <property type="evidence" value="ECO:0007669"/>
    <property type="project" value="UniProtKB-ARBA"/>
</dbReference>
<dbReference type="AlphaFoldDB" id="A0A9P7G9A1"/>
<dbReference type="InterPro" id="IPR016161">
    <property type="entry name" value="Ald_DH/histidinol_DH"/>
</dbReference>
<dbReference type="InterPro" id="IPR015590">
    <property type="entry name" value="Aldehyde_DH_dom"/>
</dbReference>
<name>A0A9P7G9A1_9AGAR</name>
<dbReference type="Gene3D" id="3.40.309.10">
    <property type="entry name" value="Aldehyde Dehydrogenase, Chain A, domain 2"/>
    <property type="match status" value="1"/>
</dbReference>
<proteinExistence type="inferred from homology"/>
<dbReference type="GO" id="GO:0004030">
    <property type="term" value="F:aldehyde dehydrogenase [NAD(P)+] activity"/>
    <property type="evidence" value="ECO:0007669"/>
    <property type="project" value="UniProtKB-ARBA"/>
</dbReference>
<reference evidence="3" key="1">
    <citation type="submission" date="2020-07" db="EMBL/GenBank/DDBJ databases">
        <authorList>
            <person name="Nieuwenhuis M."/>
            <person name="Van De Peppel L.J.J."/>
        </authorList>
    </citation>
    <scope>NUCLEOTIDE SEQUENCE</scope>
    <source>
        <strain evidence="3">AP01</strain>
        <tissue evidence="3">Mycelium</tissue>
    </source>
</reference>
<dbReference type="Pfam" id="PF00171">
    <property type="entry name" value="Aldedh"/>
    <property type="match status" value="1"/>
</dbReference>
<dbReference type="InterPro" id="IPR016163">
    <property type="entry name" value="Ald_DH_C"/>
</dbReference>
<evidence type="ECO:0000313" key="3">
    <source>
        <dbReference type="EMBL" id="KAG5645863.1"/>
    </source>
</evidence>
<dbReference type="FunFam" id="3.40.309.10:FF:000001">
    <property type="entry name" value="Mitochondrial aldehyde dehydrogenase 2"/>
    <property type="match status" value="1"/>
</dbReference>
<dbReference type="PANTHER" id="PTHR11699">
    <property type="entry name" value="ALDEHYDE DEHYDROGENASE-RELATED"/>
    <property type="match status" value="1"/>
</dbReference>